<keyword evidence="2 6" id="KW-0808">Transferase</keyword>
<dbReference type="PANTHER" id="PTHR30160">
    <property type="entry name" value="TETRAACYLDISACCHARIDE 4'-KINASE-RELATED"/>
    <property type="match status" value="1"/>
</dbReference>
<comment type="similarity">
    <text evidence="3">Belongs to the glycosyltransferase 9 family.</text>
</comment>
<protein>
    <recommendedName>
        <fullName evidence="4">lipopolysaccharide heptosyltransferase II</fullName>
        <ecNumber evidence="4">2.4.99.24</ecNumber>
    </recommendedName>
</protein>
<dbReference type="Proteomes" id="UP000250166">
    <property type="component" value="Unassembled WGS sequence"/>
</dbReference>
<dbReference type="GO" id="GO:0009244">
    <property type="term" value="P:lipopolysaccharide core region biosynthetic process"/>
    <property type="evidence" value="ECO:0007669"/>
    <property type="project" value="TreeGrafter"/>
</dbReference>
<dbReference type="NCBIfam" id="TIGR02195">
    <property type="entry name" value="heptsyl_trn_II"/>
    <property type="match status" value="1"/>
</dbReference>
<dbReference type="Pfam" id="PF01075">
    <property type="entry name" value="Glyco_transf_9"/>
    <property type="match status" value="1"/>
</dbReference>
<dbReference type="PANTHER" id="PTHR30160:SF7">
    <property type="entry name" value="ADP-HEPTOSE--LPS HEPTOSYLTRANSFERASE 2"/>
    <property type="match status" value="1"/>
</dbReference>
<evidence type="ECO:0000256" key="5">
    <source>
        <dbReference type="ARBA" id="ARBA00047503"/>
    </source>
</evidence>
<dbReference type="EMBL" id="UAWL01000006">
    <property type="protein sequence ID" value="SQB97402.1"/>
    <property type="molecule type" value="Genomic_DNA"/>
</dbReference>
<comment type="catalytic activity">
    <reaction evidence="5">
        <text>an L-alpha-D-Hep-(1-&gt;5)-[alpha-Kdo-(2-&gt;4)]-alpha-Kdo-(2-&gt;6)-lipid A + ADP-L-glycero-beta-D-manno-heptose = an L-alpha-D-Hep-(1-&gt;3)-L-alpha-D-Hep-(1-&gt;5)-[alpha-Kdo-(2-&gt;4)]-alpha-Kdo-(2-&gt;6)-lipid A + ADP + H(+)</text>
        <dbReference type="Rhea" id="RHEA:74071"/>
        <dbReference type="ChEBI" id="CHEBI:15378"/>
        <dbReference type="ChEBI" id="CHEBI:61506"/>
        <dbReference type="ChEBI" id="CHEBI:193068"/>
        <dbReference type="ChEBI" id="CHEBI:193069"/>
        <dbReference type="ChEBI" id="CHEBI:456216"/>
        <dbReference type="EC" id="2.4.99.24"/>
    </reaction>
</comment>
<evidence type="ECO:0000256" key="4">
    <source>
        <dbReference type="ARBA" id="ARBA00044042"/>
    </source>
</evidence>
<dbReference type="CDD" id="cd03789">
    <property type="entry name" value="GT9_LPS_heptosyltransferase"/>
    <property type="match status" value="1"/>
</dbReference>
<evidence type="ECO:0000256" key="1">
    <source>
        <dbReference type="ARBA" id="ARBA00022676"/>
    </source>
</evidence>
<dbReference type="AlphaFoldDB" id="A0A2X3B030"/>
<accession>A0A2X3B030</accession>
<reference evidence="6 7" key="1">
    <citation type="submission" date="2018-06" db="EMBL/GenBank/DDBJ databases">
        <authorList>
            <consortium name="Pathogen Informatics"/>
            <person name="Doyle S."/>
        </authorList>
    </citation>
    <scope>NUCLEOTIDE SEQUENCE [LARGE SCALE GENOMIC DNA]</scope>
    <source>
        <strain evidence="6 7">NCTC13102</strain>
    </source>
</reference>
<dbReference type="GO" id="GO:0005829">
    <property type="term" value="C:cytosol"/>
    <property type="evidence" value="ECO:0007669"/>
    <property type="project" value="TreeGrafter"/>
</dbReference>
<evidence type="ECO:0000256" key="3">
    <source>
        <dbReference type="ARBA" id="ARBA00043995"/>
    </source>
</evidence>
<name>A0A2X3B030_9HELI</name>
<dbReference type="EC" id="2.4.99.24" evidence="4"/>
<organism evidence="6 7">
    <name type="scientific">Helicobacter fennelliae</name>
    <dbReference type="NCBI Taxonomy" id="215"/>
    <lineage>
        <taxon>Bacteria</taxon>
        <taxon>Pseudomonadati</taxon>
        <taxon>Campylobacterota</taxon>
        <taxon>Epsilonproteobacteria</taxon>
        <taxon>Campylobacterales</taxon>
        <taxon>Helicobacteraceae</taxon>
        <taxon>Helicobacter</taxon>
    </lineage>
</organism>
<proteinExistence type="inferred from homology"/>
<dbReference type="Gene3D" id="3.40.50.2000">
    <property type="entry name" value="Glycogen Phosphorylase B"/>
    <property type="match status" value="2"/>
</dbReference>
<dbReference type="InterPro" id="IPR051199">
    <property type="entry name" value="LPS_LOS_Heptosyltrfase"/>
</dbReference>
<dbReference type="GO" id="GO:0008713">
    <property type="term" value="F:ADP-heptose-lipopolysaccharide heptosyltransferase activity"/>
    <property type="evidence" value="ECO:0007669"/>
    <property type="project" value="UniProtKB-EC"/>
</dbReference>
<evidence type="ECO:0000256" key="2">
    <source>
        <dbReference type="ARBA" id="ARBA00022679"/>
    </source>
</evidence>
<gene>
    <name evidence="6" type="primary">rfaF</name>
    <name evidence="6" type="ORF">NCTC13102_00133</name>
</gene>
<dbReference type="InterPro" id="IPR011910">
    <property type="entry name" value="RfaF"/>
</dbReference>
<sequence length="337" mass="38197">MKIFIGLPTWLGDSVMASAALHMIFEHFLALDEKLNKKSEFVLYGSFVSTELFKEAKNVRVYVEEKKHRFTNFYKLSKALGCFDYAFSFRSAFSAKLMLFMLKSKHKFCFDKAKNRDLHQVLKYLYFVENALKVQAKNSDLFLPIKAFENLGQEAQNKLFEKFNITKGKKLLGINAGAKYGSAKRWSEEYFAKVAQDFSATHQILIFGVASEGEICAKIAHILAQNGISALNLCAKTSIKELCELISALDIFISNDSGAMHIAAAYATPTIAVFGPTKFTQTSPWHNKNARLVYLNLPCQPCMQRTCPLKHHKCMQDLRPELVIQETRALLANTKIF</sequence>
<dbReference type="RefSeq" id="WP_023947584.1">
    <property type="nucleotide sequence ID" value="NZ_UAWL01000006.1"/>
</dbReference>
<dbReference type="SUPFAM" id="SSF53756">
    <property type="entry name" value="UDP-Glycosyltransferase/glycogen phosphorylase"/>
    <property type="match status" value="1"/>
</dbReference>
<evidence type="ECO:0000313" key="7">
    <source>
        <dbReference type="Proteomes" id="UP000250166"/>
    </source>
</evidence>
<dbReference type="InterPro" id="IPR002201">
    <property type="entry name" value="Glyco_trans_9"/>
</dbReference>
<evidence type="ECO:0000313" key="6">
    <source>
        <dbReference type="EMBL" id="SQB97402.1"/>
    </source>
</evidence>
<keyword evidence="1" id="KW-0328">Glycosyltransferase</keyword>